<comment type="caution">
    <text evidence="2">The sequence shown here is derived from an EMBL/GenBank/DDBJ whole genome shotgun (WGS) entry which is preliminary data.</text>
</comment>
<keyword evidence="3" id="KW-1185">Reference proteome</keyword>
<reference evidence="2 3" key="1">
    <citation type="submission" date="2016-04" db="EMBL/GenBank/DDBJ databases">
        <authorList>
            <person name="Chen L."/>
            <person name="Zhuang W."/>
            <person name="Wang G."/>
        </authorList>
    </citation>
    <scope>NUCLEOTIDE SEQUENCE [LARGE SCALE GENOMIC DNA]</scope>
    <source>
        <strain evidence="3">GR20</strain>
    </source>
</reference>
<dbReference type="Proteomes" id="UP000192277">
    <property type="component" value="Unassembled WGS sequence"/>
</dbReference>
<evidence type="ECO:0000313" key="2">
    <source>
        <dbReference type="EMBL" id="OQP55332.1"/>
    </source>
</evidence>
<evidence type="ECO:0000256" key="1">
    <source>
        <dbReference type="SAM" id="SignalP"/>
    </source>
</evidence>
<gene>
    <name evidence="2" type="ORF">A4D02_03210</name>
</gene>
<dbReference type="EMBL" id="LWBO01000001">
    <property type="protein sequence ID" value="OQP55332.1"/>
    <property type="molecule type" value="Genomic_DNA"/>
</dbReference>
<name>A0ABX3P5A7_9BACT</name>
<evidence type="ECO:0000313" key="3">
    <source>
        <dbReference type="Proteomes" id="UP000192277"/>
    </source>
</evidence>
<sequence length="237" mass="27045">MLKHAALVLGFVATVISVKAQNKPPATVPVIVKAGDIYNPFIAKQSRLYNGIEHPGYAYKMKGHAYFLQNELSIGTVVYDELEFANVPMLYDLYKGQVVVQHFDGFSKIGLVSSKVKSFSLLNHHFVRLDSIPGTPITGGFYDEMYTGNTKVLVKRGKFIVETVKDEVEREFFETNPVFIQKDDRYYSIKSNKALLTLLQDKAPQVKQYLRKNKIKFRKAPEYTILKAVEYYDSINK</sequence>
<keyword evidence="1" id="KW-0732">Signal</keyword>
<evidence type="ECO:0008006" key="4">
    <source>
        <dbReference type="Google" id="ProtNLM"/>
    </source>
</evidence>
<organism evidence="2 3">
    <name type="scientific">Niastella koreensis</name>
    <dbReference type="NCBI Taxonomy" id="354356"/>
    <lineage>
        <taxon>Bacteria</taxon>
        <taxon>Pseudomonadati</taxon>
        <taxon>Bacteroidota</taxon>
        <taxon>Chitinophagia</taxon>
        <taxon>Chitinophagales</taxon>
        <taxon>Chitinophagaceae</taxon>
        <taxon>Niastella</taxon>
    </lineage>
</organism>
<protein>
    <recommendedName>
        <fullName evidence="4">Secreted protein</fullName>
    </recommendedName>
</protein>
<feature type="chain" id="PRO_5047347967" description="Secreted protein" evidence="1">
    <location>
        <begin position="21"/>
        <end position="237"/>
    </location>
</feature>
<accession>A0ABX3P5A7</accession>
<proteinExistence type="predicted"/>
<dbReference type="RefSeq" id="WP_014222928.1">
    <property type="nucleotide sequence ID" value="NZ_LWBO01000001.1"/>
</dbReference>
<feature type="signal peptide" evidence="1">
    <location>
        <begin position="1"/>
        <end position="20"/>
    </location>
</feature>